<evidence type="ECO:0000259" key="1">
    <source>
        <dbReference type="Pfam" id="PF04471"/>
    </source>
</evidence>
<dbReference type="RefSeq" id="WP_201362890.1">
    <property type="nucleotide sequence ID" value="NZ_BNJJ01000008.1"/>
</dbReference>
<evidence type="ECO:0000313" key="3">
    <source>
        <dbReference type="Proteomes" id="UP000635565"/>
    </source>
</evidence>
<accession>A0ABQ3VGB7</accession>
<proteinExistence type="predicted"/>
<sequence>MADWDMLIAESKKLEETASQIQQGETIGLPQEAIRQLSYDYQVWLSKCLSVLPQDLKDKFRSDYEGSFLVAKIKKFLESATEPFPFYTKDENGKQFFSYWTYPYQQNFYPYINSQRQLLLEAKEREQNQAFSPEEIADNAWNKTIQRIFKVFIEKAENAKTNHEKKLTYEYLGIFLIGAIDGLTVIGHDERGVSEEIDLWVSNESTHPFWQRIPAAFIVECKNWGAPIGVPELRTLSAIMSDKNIPFSILLTKNGITGDRNHDAGDIIRNAFRDKKYILVLTQADLLEIANGMHPTEKIKQKYFDLTMSS</sequence>
<reference evidence="2 3" key="1">
    <citation type="journal article" date="2021" name="Int. J. Syst. Evol. Microbiol.">
        <title>Reticulibacter mediterranei gen. nov., sp. nov., within the new family Reticulibacteraceae fam. nov., and Ktedonospora formicarum gen. nov., sp. nov., Ktedonobacter robiniae sp. nov., Dictyobacter formicarum sp. nov. and Dictyobacter arantiisoli sp. nov., belonging to the class Ktedonobacteria.</title>
        <authorList>
            <person name="Yabe S."/>
            <person name="Zheng Y."/>
            <person name="Wang C.M."/>
            <person name="Sakai Y."/>
            <person name="Abe K."/>
            <person name="Yokota A."/>
            <person name="Donadio S."/>
            <person name="Cavaletti L."/>
            <person name="Monciardini P."/>
        </authorList>
    </citation>
    <scope>NUCLEOTIDE SEQUENCE [LARGE SCALE GENOMIC DNA]</scope>
    <source>
        <strain evidence="2 3">SOSP1-9</strain>
    </source>
</reference>
<protein>
    <recommendedName>
        <fullName evidence="1">Restriction endonuclease type IV Mrr domain-containing protein</fullName>
    </recommendedName>
</protein>
<feature type="domain" description="Restriction endonuclease type IV Mrr" evidence="1">
    <location>
        <begin position="194"/>
        <end position="259"/>
    </location>
</feature>
<dbReference type="Pfam" id="PF04471">
    <property type="entry name" value="Mrr_cat"/>
    <property type="match status" value="1"/>
</dbReference>
<name>A0ABQ3VGB7_9CHLR</name>
<organism evidence="2 3">
    <name type="scientific">Dictyobacter formicarum</name>
    <dbReference type="NCBI Taxonomy" id="2778368"/>
    <lineage>
        <taxon>Bacteria</taxon>
        <taxon>Bacillati</taxon>
        <taxon>Chloroflexota</taxon>
        <taxon>Ktedonobacteria</taxon>
        <taxon>Ktedonobacterales</taxon>
        <taxon>Dictyobacteraceae</taxon>
        <taxon>Dictyobacter</taxon>
    </lineage>
</organism>
<gene>
    <name evidence="2" type="ORF">KSZ_32350</name>
</gene>
<keyword evidence="3" id="KW-1185">Reference proteome</keyword>
<dbReference type="EMBL" id="BNJJ01000008">
    <property type="protein sequence ID" value="GHO85229.1"/>
    <property type="molecule type" value="Genomic_DNA"/>
</dbReference>
<evidence type="ECO:0000313" key="2">
    <source>
        <dbReference type="EMBL" id="GHO85229.1"/>
    </source>
</evidence>
<dbReference type="Proteomes" id="UP000635565">
    <property type="component" value="Unassembled WGS sequence"/>
</dbReference>
<comment type="caution">
    <text evidence="2">The sequence shown here is derived from an EMBL/GenBank/DDBJ whole genome shotgun (WGS) entry which is preliminary data.</text>
</comment>
<dbReference type="InterPro" id="IPR007560">
    <property type="entry name" value="Restrct_endonuc_IV_Mrr"/>
</dbReference>